<feature type="region of interest" description="Disordered" evidence="7">
    <location>
        <begin position="192"/>
        <end position="233"/>
    </location>
</feature>
<evidence type="ECO:0000256" key="5">
    <source>
        <dbReference type="ARBA" id="ARBA00023204"/>
    </source>
</evidence>
<evidence type="ECO:0000259" key="10">
    <source>
        <dbReference type="PROSITE" id="PS50966"/>
    </source>
</evidence>
<dbReference type="Pfam" id="PF01068">
    <property type="entry name" value="DNA_ligase_A_M"/>
    <property type="match status" value="1"/>
</dbReference>
<keyword evidence="4" id="KW-0227">DNA damage</keyword>
<dbReference type="EMBL" id="MAYM02000628">
    <property type="protein sequence ID" value="RLN37175.1"/>
    <property type="molecule type" value="Genomic_DNA"/>
</dbReference>
<dbReference type="PROSITE" id="PS50160">
    <property type="entry name" value="DNA_LIGASE_A3"/>
    <property type="match status" value="1"/>
</dbReference>
<reference evidence="13 14" key="1">
    <citation type="submission" date="2018-07" db="EMBL/GenBank/DDBJ databases">
        <title>Genome sequencing of oomycete isolates from Chile give support for New Zealand origin for Phytophthora kernoviae and make available the first Nothophytophthora sp. genome.</title>
        <authorList>
            <person name="Studholme D.J."/>
            <person name="Sanfuentes E."/>
            <person name="Panda P."/>
            <person name="Hill R."/>
            <person name="Sambles C."/>
            <person name="Grant M."/>
            <person name="Williams N.M."/>
            <person name="Mcdougal R.L."/>
        </authorList>
    </citation>
    <scope>NUCLEOTIDE SEQUENCE [LARGE SCALE GENOMIC DNA]</scope>
    <source>
        <strain evidence="11">Chile2</strain>
        <strain evidence="12">Chile4</strain>
    </source>
</reference>
<gene>
    <name evidence="11" type="ORF">BBI17_004229</name>
    <name evidence="12" type="ORF">BBO99_00002725</name>
</gene>
<evidence type="ECO:0000259" key="8">
    <source>
        <dbReference type="PROSITE" id="PS50160"/>
    </source>
</evidence>
<dbReference type="CDD" id="cd08041">
    <property type="entry name" value="OBF_kDNA_ligase_like"/>
    <property type="match status" value="1"/>
</dbReference>
<dbReference type="GO" id="GO:0008270">
    <property type="term" value="F:zinc ion binding"/>
    <property type="evidence" value="ECO:0007669"/>
    <property type="project" value="UniProtKB-KW"/>
</dbReference>
<dbReference type="Proteomes" id="UP000285883">
    <property type="component" value="Unassembled WGS sequence"/>
</dbReference>
<dbReference type="SUPFAM" id="SSF50249">
    <property type="entry name" value="Nucleic acid-binding proteins"/>
    <property type="match status" value="1"/>
</dbReference>
<dbReference type="NCBIfam" id="NF006592">
    <property type="entry name" value="PRK09125.1"/>
    <property type="match status" value="1"/>
</dbReference>
<dbReference type="Gene3D" id="3.30.470.30">
    <property type="entry name" value="DNA ligase/mRNA capping enzyme"/>
    <property type="match status" value="1"/>
</dbReference>
<dbReference type="CDD" id="cd07896">
    <property type="entry name" value="Adenylation_kDNA_ligase_like"/>
    <property type="match status" value="1"/>
</dbReference>
<dbReference type="InterPro" id="IPR012310">
    <property type="entry name" value="DNA_ligase_ATP-dep_cent"/>
</dbReference>
<dbReference type="SUPFAM" id="SSF56091">
    <property type="entry name" value="DNA ligase/mRNA capping enzyme, catalytic domain"/>
    <property type="match status" value="1"/>
</dbReference>
<dbReference type="InterPro" id="IPR050326">
    <property type="entry name" value="NAD_dep_DNA_ligaseB"/>
</dbReference>
<evidence type="ECO:0000256" key="4">
    <source>
        <dbReference type="ARBA" id="ARBA00022763"/>
    </source>
</evidence>
<name>A0A3R7G5I6_9STRA</name>
<organism evidence="11 14">
    <name type="scientific">Phytophthora kernoviae</name>
    <dbReference type="NCBI Taxonomy" id="325452"/>
    <lineage>
        <taxon>Eukaryota</taxon>
        <taxon>Sar</taxon>
        <taxon>Stramenopiles</taxon>
        <taxon>Oomycota</taxon>
        <taxon>Peronosporomycetes</taxon>
        <taxon>Peronosporales</taxon>
        <taxon>Peronosporaceae</taxon>
        <taxon>Phytophthora</taxon>
    </lineage>
</organism>
<evidence type="ECO:0008006" key="15">
    <source>
        <dbReference type="Google" id="ProtNLM"/>
    </source>
</evidence>
<dbReference type="AlphaFoldDB" id="A0A3R7G5I6"/>
<sequence>MSIVVFTGTLSQPRKEATEEAEKNGYVVGTRLTKASNFLVCGAKVGAKKMEEAQKFGVDTLTEQEWKEKLASCGSKPADEGEVEDVEEARSASPLESTTAKRKTRGEDGQNTGDDNTPPVVVFTGTLTKQSRKEATAEAEIRGFRVQPRMTKATTFLVCGDKAGQKLKEAEKLGVKVFTEQQWEEKIAAMETTEDGNAPETSCAAPPNKKRSVEADSADDASDADEVEYDEETGEVNGIKPKVLLVDGTFHDVKSASGSTYIVKRLGMAYSCSCPAWRNQRHPPNCRTCKHLKQLLGEEFETERARGSATAPRGMPGKGSSGKAIIKTTAPKVLLAKKWDRECNNPIGWWISEKLDGVRAFWDSSKKVFLSRLGNEYPAPSWFTANFPDDVDLDGELFGGRGTFQLMVGIVKTQGSQKWGTLVYKVFDVPSLKSKPFEERMAYAQGVVSTASSKYIEWVDHTQCRSLEHLDEVFNEIEKLGGEGLMIREPGSKYANGRSSSLLKIKSFHDGEAEVLAYEDGKGKYVGMVGALRCRMASGKMFKVASGLSDQQRDKPPAIGSIIVYKCQELTNDGIPRFPVFVDLREAINLLNTSQCLRYDRELTSTALEKTRYAQHFHQKCAADWWHLTPLWKADERLDDDWDEDESENPIADVWEDCHMKVTELINEWKTAVQAKLPEWKTKGLHQMEIDRRTYEMREEMIPYSGFYTSNVARRHGDVIIRHICSYWTTLDHLKINTLGYRDASQLVYALTSDIRKQCQHFSKIKQAMVGAFPSVARIRYEVDEVASSSSMNLWQEEAVTELVAGVSSCGFLCGMLFIEKSI</sequence>
<dbReference type="InterPro" id="IPR001357">
    <property type="entry name" value="BRCT_dom"/>
</dbReference>
<dbReference type="Pfam" id="PF00533">
    <property type="entry name" value="BRCT"/>
    <property type="match status" value="1"/>
</dbReference>
<evidence type="ECO:0000256" key="1">
    <source>
        <dbReference type="ARBA" id="ARBA00001968"/>
    </source>
</evidence>
<dbReference type="PANTHER" id="PTHR47810:SF1">
    <property type="entry name" value="DNA LIGASE B"/>
    <property type="match status" value="1"/>
</dbReference>
<keyword evidence="5" id="KW-0234">DNA repair</keyword>
<dbReference type="Gene3D" id="2.40.50.140">
    <property type="entry name" value="Nucleic acid-binding proteins"/>
    <property type="match status" value="1"/>
</dbReference>
<dbReference type="GO" id="GO:0006281">
    <property type="term" value="P:DNA repair"/>
    <property type="evidence" value="ECO:0007669"/>
    <property type="project" value="UniProtKB-KW"/>
</dbReference>
<keyword evidence="13" id="KW-1185">Reference proteome</keyword>
<protein>
    <recommendedName>
        <fullName evidence="15">DNA ligase</fullName>
    </recommendedName>
</protein>
<dbReference type="GO" id="GO:0003910">
    <property type="term" value="F:DNA ligase (ATP) activity"/>
    <property type="evidence" value="ECO:0007669"/>
    <property type="project" value="InterPro"/>
</dbReference>
<feature type="domain" description="SWIM-type" evidence="10">
    <location>
        <begin position="261"/>
        <end position="300"/>
    </location>
</feature>
<keyword evidence="6" id="KW-0863">Zinc-finger</keyword>
<keyword evidence="6" id="KW-0862">Zinc</keyword>
<keyword evidence="2" id="KW-0436">Ligase</keyword>
<dbReference type="SMART" id="SM00292">
    <property type="entry name" value="BRCT"/>
    <property type="match status" value="2"/>
</dbReference>
<evidence type="ECO:0000256" key="2">
    <source>
        <dbReference type="ARBA" id="ARBA00022598"/>
    </source>
</evidence>
<dbReference type="Proteomes" id="UP000285624">
    <property type="component" value="Unassembled WGS sequence"/>
</dbReference>
<dbReference type="PROSITE" id="PS50172">
    <property type="entry name" value="BRCT"/>
    <property type="match status" value="1"/>
</dbReference>
<keyword evidence="6" id="KW-0479">Metal-binding</keyword>
<keyword evidence="3" id="KW-0235">DNA replication</keyword>
<feature type="compositionally biased region" description="Acidic residues" evidence="7">
    <location>
        <begin position="216"/>
        <end position="233"/>
    </location>
</feature>
<dbReference type="GO" id="GO:0006260">
    <property type="term" value="P:DNA replication"/>
    <property type="evidence" value="ECO:0007669"/>
    <property type="project" value="UniProtKB-KW"/>
</dbReference>
<evidence type="ECO:0000313" key="14">
    <source>
        <dbReference type="Proteomes" id="UP000285883"/>
    </source>
</evidence>
<comment type="caution">
    <text evidence="11">The sequence shown here is derived from an EMBL/GenBank/DDBJ whole genome shotgun (WGS) entry which is preliminary data.</text>
</comment>
<dbReference type="InterPro" id="IPR029319">
    <property type="entry name" value="DNA_ligase_OB"/>
</dbReference>
<comment type="cofactor">
    <cofactor evidence="1">
        <name>a divalent metal cation</name>
        <dbReference type="ChEBI" id="CHEBI:60240"/>
    </cofactor>
</comment>
<dbReference type="Gene3D" id="3.30.1490.70">
    <property type="match status" value="1"/>
</dbReference>
<evidence type="ECO:0000256" key="3">
    <source>
        <dbReference type="ARBA" id="ARBA00022705"/>
    </source>
</evidence>
<dbReference type="Gene3D" id="3.40.50.10190">
    <property type="entry name" value="BRCT domain"/>
    <property type="match status" value="2"/>
</dbReference>
<dbReference type="InterPro" id="IPR012340">
    <property type="entry name" value="NA-bd_OB-fold"/>
</dbReference>
<dbReference type="InterPro" id="IPR036420">
    <property type="entry name" value="BRCT_dom_sf"/>
</dbReference>
<feature type="domain" description="BRCT" evidence="9">
    <location>
        <begin position="120"/>
        <end position="183"/>
    </location>
</feature>
<dbReference type="PROSITE" id="PS50966">
    <property type="entry name" value="ZF_SWIM"/>
    <property type="match status" value="1"/>
</dbReference>
<evidence type="ECO:0000256" key="6">
    <source>
        <dbReference type="PROSITE-ProRule" id="PRU00325"/>
    </source>
</evidence>
<evidence type="ECO:0000313" key="13">
    <source>
        <dbReference type="Proteomes" id="UP000285624"/>
    </source>
</evidence>
<feature type="domain" description="ATP-dependent DNA ligase family profile" evidence="8">
    <location>
        <begin position="422"/>
        <end position="506"/>
    </location>
</feature>
<dbReference type="Pfam" id="PF14743">
    <property type="entry name" value="DNA_ligase_OB_2"/>
    <property type="match status" value="1"/>
</dbReference>
<dbReference type="EMBL" id="MBDN02000048">
    <property type="protein sequence ID" value="RLN82674.1"/>
    <property type="molecule type" value="Genomic_DNA"/>
</dbReference>
<dbReference type="CDD" id="cd17748">
    <property type="entry name" value="BRCT_DNA_ligase_like"/>
    <property type="match status" value="2"/>
</dbReference>
<feature type="region of interest" description="Disordered" evidence="7">
    <location>
        <begin position="69"/>
        <end position="121"/>
    </location>
</feature>
<dbReference type="GO" id="GO:0006310">
    <property type="term" value="P:DNA recombination"/>
    <property type="evidence" value="ECO:0007669"/>
    <property type="project" value="InterPro"/>
</dbReference>
<feature type="region of interest" description="Disordered" evidence="7">
    <location>
        <begin position="302"/>
        <end position="322"/>
    </location>
</feature>
<dbReference type="PANTHER" id="PTHR47810">
    <property type="entry name" value="DNA LIGASE"/>
    <property type="match status" value="1"/>
</dbReference>
<evidence type="ECO:0000256" key="7">
    <source>
        <dbReference type="SAM" id="MobiDB-lite"/>
    </source>
</evidence>
<dbReference type="InterPro" id="IPR007527">
    <property type="entry name" value="Znf_SWIM"/>
</dbReference>
<evidence type="ECO:0000313" key="11">
    <source>
        <dbReference type="EMBL" id="RLN37175.1"/>
    </source>
</evidence>
<evidence type="ECO:0000313" key="12">
    <source>
        <dbReference type="EMBL" id="RLN82674.1"/>
    </source>
</evidence>
<proteinExistence type="predicted"/>
<dbReference type="SUPFAM" id="SSF52113">
    <property type="entry name" value="BRCT domain"/>
    <property type="match status" value="2"/>
</dbReference>
<dbReference type="STRING" id="325452.A0A3R7G5I6"/>
<evidence type="ECO:0000259" key="9">
    <source>
        <dbReference type="PROSITE" id="PS50172"/>
    </source>
</evidence>
<dbReference type="GO" id="GO:0005524">
    <property type="term" value="F:ATP binding"/>
    <property type="evidence" value="ECO:0007669"/>
    <property type="project" value="InterPro"/>
</dbReference>
<accession>A0A3R7G5I6</accession>